<dbReference type="Proteomes" id="UP001298753">
    <property type="component" value="Unassembled WGS sequence"/>
</dbReference>
<proteinExistence type="inferred from homology"/>
<dbReference type="GeneID" id="98661312"/>
<evidence type="ECO:0000259" key="5">
    <source>
        <dbReference type="Pfam" id="PF02558"/>
    </source>
</evidence>
<dbReference type="InterPro" id="IPR051402">
    <property type="entry name" value="KPR-Related"/>
</dbReference>
<dbReference type="GO" id="GO:0015940">
    <property type="term" value="P:pantothenate biosynthetic process"/>
    <property type="evidence" value="ECO:0007669"/>
    <property type="project" value="UniProtKB-KW"/>
</dbReference>
<dbReference type="AlphaFoldDB" id="A0AAW4VWT7"/>
<dbReference type="InterPro" id="IPR013752">
    <property type="entry name" value="KPA_reductase"/>
</dbReference>
<dbReference type="RefSeq" id="WP_227600104.1">
    <property type="nucleotide sequence ID" value="NZ_JAJEPX010000003.1"/>
</dbReference>
<evidence type="ECO:0000256" key="4">
    <source>
        <dbReference type="RuleBase" id="RU362068"/>
    </source>
</evidence>
<dbReference type="PANTHER" id="PTHR21708">
    <property type="entry name" value="PROBABLE 2-DEHYDROPANTOATE 2-REDUCTASE"/>
    <property type="match status" value="1"/>
</dbReference>
<dbReference type="GO" id="GO:0008677">
    <property type="term" value="F:2-dehydropantoate 2-reductase activity"/>
    <property type="evidence" value="ECO:0007669"/>
    <property type="project" value="UniProtKB-EC"/>
</dbReference>
<dbReference type="NCBIfam" id="TIGR00745">
    <property type="entry name" value="apbA_panE"/>
    <property type="match status" value="1"/>
</dbReference>
<dbReference type="PANTHER" id="PTHR21708:SF26">
    <property type="entry name" value="2-DEHYDROPANTOATE 2-REDUCTASE"/>
    <property type="match status" value="1"/>
</dbReference>
<dbReference type="Pfam" id="PF02558">
    <property type="entry name" value="ApbA"/>
    <property type="match status" value="1"/>
</dbReference>
<feature type="domain" description="Ketopantoate reductase N-terminal" evidence="5">
    <location>
        <begin position="6"/>
        <end position="157"/>
    </location>
</feature>
<keyword evidence="8" id="KW-1185">Reference proteome</keyword>
<dbReference type="GO" id="GO:0005737">
    <property type="term" value="C:cytoplasm"/>
    <property type="evidence" value="ECO:0007669"/>
    <property type="project" value="TreeGrafter"/>
</dbReference>
<organism evidence="7 8">
    <name type="scientific">Agathobaculum butyriciproducens</name>
    <dbReference type="NCBI Taxonomy" id="1628085"/>
    <lineage>
        <taxon>Bacteria</taxon>
        <taxon>Bacillati</taxon>
        <taxon>Bacillota</taxon>
        <taxon>Clostridia</taxon>
        <taxon>Eubacteriales</taxon>
        <taxon>Butyricicoccaceae</taxon>
        <taxon>Agathobaculum</taxon>
    </lineage>
</organism>
<keyword evidence="2 4" id="KW-0521">NADP</keyword>
<dbReference type="SUPFAM" id="SSF51735">
    <property type="entry name" value="NAD(P)-binding Rossmann-fold domains"/>
    <property type="match status" value="1"/>
</dbReference>
<feature type="domain" description="Ketopantoate reductase C-terminal" evidence="6">
    <location>
        <begin position="190"/>
        <end position="313"/>
    </location>
</feature>
<evidence type="ECO:0000256" key="3">
    <source>
        <dbReference type="ARBA" id="ARBA00023002"/>
    </source>
</evidence>
<dbReference type="InterPro" id="IPR036291">
    <property type="entry name" value="NAD(P)-bd_dom_sf"/>
</dbReference>
<evidence type="ECO:0000313" key="8">
    <source>
        <dbReference type="Proteomes" id="UP001298753"/>
    </source>
</evidence>
<sequence length="318" mass="34438">MKLRYMIIGAGGVGGPVGAYLSKSGANTTLIARGKHLAVLQEHGLTLVSGENERESIPVKAIDMDGFLAAREQGAPAPDVIFVCVKGYSLADTVPFIRKAAGRDTVVIPVLNIYGTGRALQAELPELLVTDGCIYISANKIAPGVIQKHGAICRIVYGLPSHKTDHPVLQQVETDLKNAGIDPVYSPYVERDTLLKFAYVSPNAACGQYYHAKAAEMQHPGEVRDSFVRLIKEVVALADKMGIPLESRPGELVERNLRILDALAPTASTSMQRDMEAGKQSEVDGLIYQVVRLAEQYGVDVPEYRTIAEAVKKQTENK</sequence>
<keyword evidence="3 4" id="KW-0560">Oxidoreductase</keyword>
<gene>
    <name evidence="7" type="ORF">LKD22_02220</name>
</gene>
<dbReference type="InterPro" id="IPR013332">
    <property type="entry name" value="KPR_N"/>
</dbReference>
<comment type="function">
    <text evidence="4">Catalyzes the NADPH-dependent reduction of ketopantoate into pantoic acid.</text>
</comment>
<accession>A0AAW4VWT7</accession>
<dbReference type="InterPro" id="IPR008927">
    <property type="entry name" value="6-PGluconate_DH-like_C_sf"/>
</dbReference>
<dbReference type="Pfam" id="PF08546">
    <property type="entry name" value="ApbA_C"/>
    <property type="match status" value="1"/>
</dbReference>
<evidence type="ECO:0000259" key="6">
    <source>
        <dbReference type="Pfam" id="PF08546"/>
    </source>
</evidence>
<comment type="catalytic activity">
    <reaction evidence="4">
        <text>(R)-pantoate + NADP(+) = 2-dehydropantoate + NADPH + H(+)</text>
        <dbReference type="Rhea" id="RHEA:16233"/>
        <dbReference type="ChEBI" id="CHEBI:11561"/>
        <dbReference type="ChEBI" id="CHEBI:15378"/>
        <dbReference type="ChEBI" id="CHEBI:15980"/>
        <dbReference type="ChEBI" id="CHEBI:57783"/>
        <dbReference type="ChEBI" id="CHEBI:58349"/>
        <dbReference type="EC" id="1.1.1.169"/>
    </reaction>
</comment>
<evidence type="ECO:0000256" key="2">
    <source>
        <dbReference type="ARBA" id="ARBA00022857"/>
    </source>
</evidence>
<dbReference type="InterPro" id="IPR013328">
    <property type="entry name" value="6PGD_dom2"/>
</dbReference>
<dbReference type="Gene3D" id="1.10.1040.10">
    <property type="entry name" value="N-(1-d-carboxylethyl)-l-norvaline Dehydrogenase, domain 2"/>
    <property type="match status" value="1"/>
</dbReference>
<comment type="caution">
    <text evidence="7">The sequence shown here is derived from an EMBL/GenBank/DDBJ whole genome shotgun (WGS) entry which is preliminary data.</text>
</comment>
<dbReference type="SUPFAM" id="SSF48179">
    <property type="entry name" value="6-phosphogluconate dehydrogenase C-terminal domain-like"/>
    <property type="match status" value="1"/>
</dbReference>
<keyword evidence="4" id="KW-0566">Pantothenate biosynthesis</keyword>
<evidence type="ECO:0000313" key="7">
    <source>
        <dbReference type="EMBL" id="MCC2175957.1"/>
    </source>
</evidence>
<protein>
    <recommendedName>
        <fullName evidence="4">2-dehydropantoate 2-reductase</fullName>
        <ecNumber evidence="4">1.1.1.169</ecNumber>
    </recommendedName>
    <alternativeName>
        <fullName evidence="4">Ketopantoate reductase</fullName>
    </alternativeName>
</protein>
<dbReference type="InterPro" id="IPR003710">
    <property type="entry name" value="ApbA"/>
</dbReference>
<reference evidence="7 8" key="1">
    <citation type="submission" date="2021-10" db="EMBL/GenBank/DDBJ databases">
        <title>Anaerobic single-cell dispensing facilitates the cultivation of human gut bacteria.</title>
        <authorList>
            <person name="Afrizal A."/>
        </authorList>
    </citation>
    <scope>NUCLEOTIDE SEQUENCE [LARGE SCALE GENOMIC DNA]</scope>
    <source>
        <strain evidence="7 8">CLA-AA-H270</strain>
    </source>
</reference>
<comment type="pathway">
    <text evidence="4">Cofactor biosynthesis; (R)-pantothenate biosynthesis; (R)-pantoate from 3-methyl-2-oxobutanoate: step 2/2.</text>
</comment>
<dbReference type="EC" id="1.1.1.169" evidence="4"/>
<dbReference type="EMBL" id="JAJEPX010000003">
    <property type="protein sequence ID" value="MCC2175957.1"/>
    <property type="molecule type" value="Genomic_DNA"/>
</dbReference>
<name>A0AAW4VWT7_9FIRM</name>
<dbReference type="Gene3D" id="3.40.50.720">
    <property type="entry name" value="NAD(P)-binding Rossmann-like Domain"/>
    <property type="match status" value="1"/>
</dbReference>
<evidence type="ECO:0000256" key="1">
    <source>
        <dbReference type="ARBA" id="ARBA00007870"/>
    </source>
</evidence>
<comment type="similarity">
    <text evidence="1 4">Belongs to the ketopantoate reductase family.</text>
</comment>